<dbReference type="PANTHER" id="PTHR43861:SF6">
    <property type="entry name" value="METHYLTRANSFERASE TYPE 11"/>
    <property type="match status" value="1"/>
</dbReference>
<keyword evidence="3" id="KW-0489">Methyltransferase</keyword>
<evidence type="ECO:0000313" key="4">
    <source>
        <dbReference type="Proteomes" id="UP000679179"/>
    </source>
</evidence>
<dbReference type="InterPro" id="IPR029063">
    <property type="entry name" value="SAM-dependent_MTases_sf"/>
</dbReference>
<evidence type="ECO:0000259" key="2">
    <source>
        <dbReference type="Pfam" id="PF13649"/>
    </source>
</evidence>
<gene>
    <name evidence="3" type="ORF">CPJCM30710_13470</name>
</gene>
<organism evidence="3 4">
    <name type="scientific">Clostridium polyendosporum</name>
    <dbReference type="NCBI Taxonomy" id="69208"/>
    <lineage>
        <taxon>Bacteria</taxon>
        <taxon>Bacillati</taxon>
        <taxon>Bacillota</taxon>
        <taxon>Clostridia</taxon>
        <taxon>Eubacteriales</taxon>
        <taxon>Clostridiaceae</taxon>
        <taxon>Clostridium</taxon>
    </lineage>
</organism>
<dbReference type="Proteomes" id="UP000679179">
    <property type="component" value="Unassembled WGS sequence"/>
</dbReference>
<dbReference type="GO" id="GO:0008168">
    <property type="term" value="F:methyltransferase activity"/>
    <property type="evidence" value="ECO:0007669"/>
    <property type="project" value="UniProtKB-KW"/>
</dbReference>
<name>A0A919VGI9_9CLOT</name>
<dbReference type="PANTHER" id="PTHR43861">
    <property type="entry name" value="TRANS-ACONITATE 2-METHYLTRANSFERASE-RELATED"/>
    <property type="match status" value="1"/>
</dbReference>
<dbReference type="RefSeq" id="WP_212903402.1">
    <property type="nucleotide sequence ID" value="NZ_BOPZ01000008.1"/>
</dbReference>
<dbReference type="Gene3D" id="3.40.50.150">
    <property type="entry name" value="Vaccinia Virus protein VP39"/>
    <property type="match status" value="1"/>
</dbReference>
<dbReference type="EMBL" id="BOPZ01000008">
    <property type="protein sequence ID" value="GIM28681.1"/>
    <property type="molecule type" value="Genomic_DNA"/>
</dbReference>
<dbReference type="SUPFAM" id="SSF53335">
    <property type="entry name" value="S-adenosyl-L-methionine-dependent methyltransferases"/>
    <property type="match status" value="1"/>
</dbReference>
<evidence type="ECO:0000256" key="1">
    <source>
        <dbReference type="ARBA" id="ARBA00022679"/>
    </source>
</evidence>
<dbReference type="AlphaFoldDB" id="A0A919VGI9"/>
<dbReference type="Gene3D" id="2.20.25.110">
    <property type="entry name" value="S-adenosyl-L-methionine-dependent methyltransferases"/>
    <property type="match status" value="1"/>
</dbReference>
<comment type="caution">
    <text evidence="3">The sequence shown here is derived from an EMBL/GenBank/DDBJ whole genome shotgun (WGS) entry which is preliminary data.</text>
</comment>
<dbReference type="GO" id="GO:0032259">
    <property type="term" value="P:methylation"/>
    <property type="evidence" value="ECO:0007669"/>
    <property type="project" value="UniProtKB-KW"/>
</dbReference>
<feature type="domain" description="Methyltransferase" evidence="2">
    <location>
        <begin position="43"/>
        <end position="137"/>
    </location>
</feature>
<dbReference type="Pfam" id="PF13649">
    <property type="entry name" value="Methyltransf_25"/>
    <property type="match status" value="1"/>
</dbReference>
<sequence>MKSYKKFANIYDQLIYEDVNYDKISEKIYSLCNKYSVSFDDYLDLACGTGNVAKRVGKEFKNIFLVDISDDMLVEADKKLTEEKIKAKIVCQDMTELNLNRKFDLITCVLDSTNYILEENDLIKYFEGVKNHLKDNGIFIFDINSYYKLSDVLGNNVFTYNSEEVFYVWENIFEDNIVEMNLTFFVNHEGLYERFDEVHEERAYREEEIESIITKAGLQICDKFDGYTDDKVNKGTERIIYILRK</sequence>
<evidence type="ECO:0000313" key="3">
    <source>
        <dbReference type="EMBL" id="GIM28681.1"/>
    </source>
</evidence>
<keyword evidence="4" id="KW-1185">Reference proteome</keyword>
<dbReference type="InterPro" id="IPR041698">
    <property type="entry name" value="Methyltransf_25"/>
</dbReference>
<protein>
    <submittedName>
        <fullName evidence="3">S-adenosylmethionine-dependent methyltransferase</fullName>
    </submittedName>
</protein>
<keyword evidence="1" id="KW-0808">Transferase</keyword>
<dbReference type="CDD" id="cd02440">
    <property type="entry name" value="AdoMet_MTases"/>
    <property type="match status" value="1"/>
</dbReference>
<accession>A0A919VGI9</accession>
<proteinExistence type="predicted"/>
<reference evidence="3" key="1">
    <citation type="submission" date="2021-03" db="EMBL/GenBank/DDBJ databases">
        <title>Taxonomic study of Clostridium polyendosporum from meadow-gley soil under rice.</title>
        <authorList>
            <person name="Kobayashi H."/>
            <person name="Tanizawa Y."/>
            <person name="Yagura M."/>
        </authorList>
    </citation>
    <scope>NUCLEOTIDE SEQUENCE</scope>
    <source>
        <strain evidence="3">JCM 30710</strain>
    </source>
</reference>